<evidence type="ECO:0000256" key="3">
    <source>
        <dbReference type="ARBA" id="ARBA00022679"/>
    </source>
</evidence>
<dbReference type="AlphaFoldDB" id="A0A7W3SZB4"/>
<keyword evidence="7" id="KW-1185">Reference proteome</keyword>
<evidence type="ECO:0000313" key="6">
    <source>
        <dbReference type="EMBL" id="MBB0228028.1"/>
    </source>
</evidence>
<dbReference type="PANTHER" id="PTHR33841:SF1">
    <property type="entry name" value="DNA METHYLTRANSFERASE A"/>
    <property type="match status" value="1"/>
</dbReference>
<dbReference type="GO" id="GO:0009007">
    <property type="term" value="F:site-specific DNA-methyltransferase (adenine-specific) activity"/>
    <property type="evidence" value="ECO:0007669"/>
    <property type="project" value="UniProtKB-EC"/>
</dbReference>
<evidence type="ECO:0000256" key="1">
    <source>
        <dbReference type="ARBA" id="ARBA00011900"/>
    </source>
</evidence>
<evidence type="ECO:0000259" key="5">
    <source>
        <dbReference type="Pfam" id="PF20466"/>
    </source>
</evidence>
<evidence type="ECO:0000256" key="4">
    <source>
        <dbReference type="ARBA" id="ARBA00047942"/>
    </source>
</evidence>
<accession>A0A7W3SZB4</accession>
<dbReference type="PANTHER" id="PTHR33841">
    <property type="entry name" value="DNA METHYLTRANSFERASE YEEA-RELATED"/>
    <property type="match status" value="1"/>
</dbReference>
<protein>
    <recommendedName>
        <fullName evidence="1">site-specific DNA-methyltransferase (adenine-specific)</fullName>
        <ecNumber evidence="1">2.1.1.72</ecNumber>
    </recommendedName>
</protein>
<sequence>MGIRLVSGKRGKRPGAYIGSYVLGKGFILSPEQAEDLIQRDTRNKDVLFPYLNGEDLNSRPDCSASRWVINFHDWPEERAREYPEVFDIVERYVKPERMKNNRKVYRDYWWQYAEKRPAMLKALRGQDRVLAVALVSRTVMPVAVPTGQVFSHMLGIFATSEMSHLALLDSGIHGAWVEAQASTLETRIRYTPSDVYETMPHPVEATSAMDSSGIRLADFRSLVMQDRQLGLTKLYNLIHDPNIIDLDITSIRRFHREVNEVVAQAYGWEDISLEHDFFDTRQGVRFTFPAKTRIEILDRLLELNHKEGKSQKRLEVGGGVLF</sequence>
<dbReference type="GO" id="GO:0032259">
    <property type="term" value="P:methylation"/>
    <property type="evidence" value="ECO:0007669"/>
    <property type="project" value="UniProtKB-KW"/>
</dbReference>
<evidence type="ECO:0000313" key="7">
    <source>
        <dbReference type="Proteomes" id="UP000530234"/>
    </source>
</evidence>
<comment type="caution">
    <text evidence="6">The sequence shown here is derived from an EMBL/GenBank/DDBJ whole genome shotgun (WGS) entry which is preliminary data.</text>
</comment>
<dbReference type="Proteomes" id="UP000530234">
    <property type="component" value="Unassembled WGS sequence"/>
</dbReference>
<evidence type="ECO:0000256" key="2">
    <source>
        <dbReference type="ARBA" id="ARBA00022603"/>
    </source>
</evidence>
<proteinExistence type="predicted"/>
<dbReference type="EMBL" id="VKHS01000004">
    <property type="protein sequence ID" value="MBB0228028.1"/>
    <property type="molecule type" value="Genomic_DNA"/>
</dbReference>
<dbReference type="Pfam" id="PF20466">
    <property type="entry name" value="MmeI_TRD"/>
    <property type="match status" value="1"/>
</dbReference>
<dbReference type="InterPro" id="IPR050953">
    <property type="entry name" value="N4_N6_ade-DNA_methylase"/>
</dbReference>
<gene>
    <name evidence="6" type="ORF">FOE67_00510</name>
</gene>
<feature type="domain" description="MmeI-like target recognition" evidence="5">
    <location>
        <begin position="24"/>
        <end position="203"/>
    </location>
</feature>
<organism evidence="6 7">
    <name type="scientific">Streptomyces calidiresistens</name>
    <dbReference type="NCBI Taxonomy" id="1485586"/>
    <lineage>
        <taxon>Bacteria</taxon>
        <taxon>Bacillati</taxon>
        <taxon>Actinomycetota</taxon>
        <taxon>Actinomycetes</taxon>
        <taxon>Kitasatosporales</taxon>
        <taxon>Streptomycetaceae</taxon>
        <taxon>Streptomyces</taxon>
    </lineage>
</organism>
<name>A0A7W3SZB4_9ACTN</name>
<keyword evidence="2" id="KW-0489">Methyltransferase</keyword>
<comment type="catalytic activity">
    <reaction evidence="4">
        <text>a 2'-deoxyadenosine in DNA + S-adenosyl-L-methionine = an N(6)-methyl-2'-deoxyadenosine in DNA + S-adenosyl-L-homocysteine + H(+)</text>
        <dbReference type="Rhea" id="RHEA:15197"/>
        <dbReference type="Rhea" id="RHEA-COMP:12418"/>
        <dbReference type="Rhea" id="RHEA-COMP:12419"/>
        <dbReference type="ChEBI" id="CHEBI:15378"/>
        <dbReference type="ChEBI" id="CHEBI:57856"/>
        <dbReference type="ChEBI" id="CHEBI:59789"/>
        <dbReference type="ChEBI" id="CHEBI:90615"/>
        <dbReference type="ChEBI" id="CHEBI:90616"/>
        <dbReference type="EC" id="2.1.1.72"/>
    </reaction>
</comment>
<dbReference type="InterPro" id="IPR046820">
    <property type="entry name" value="MmeI_TRD"/>
</dbReference>
<keyword evidence="3" id="KW-0808">Transferase</keyword>
<dbReference type="EC" id="2.1.1.72" evidence="1"/>
<reference evidence="7" key="1">
    <citation type="submission" date="2019-10" db="EMBL/GenBank/DDBJ databases">
        <title>Streptomyces sp. nov., a novel actinobacterium isolated from alkaline environment.</title>
        <authorList>
            <person name="Golinska P."/>
        </authorList>
    </citation>
    <scope>NUCLEOTIDE SEQUENCE [LARGE SCALE GENOMIC DNA]</scope>
    <source>
        <strain evidence="7">DSM 42108</strain>
    </source>
</reference>